<sequence>MAKEKKKPARNALHSNAGGEMTIDDLAQLMGVGFENVQKQFGDVQKQIEDLTLITGKSFNETQKQINNLYFEQKEFRSESSEKFSKLEKDMTWVKDILEAHTKMLKDLDEEKVFVVHRTDRIENDVEILKKRLKVA</sequence>
<dbReference type="Proteomes" id="UP000485367">
    <property type="component" value="Unassembled WGS sequence"/>
</dbReference>
<dbReference type="EMBL" id="MWBO01000047">
    <property type="protein sequence ID" value="OQA52091.1"/>
    <property type="molecule type" value="Genomic_DNA"/>
</dbReference>
<reference evidence="1" key="1">
    <citation type="submission" date="2017-02" db="EMBL/GenBank/DDBJ databases">
        <title>Delving into the versatile metabolic prowess of the omnipresent phylum Bacteroidetes.</title>
        <authorList>
            <person name="Nobu M.K."/>
            <person name="Mei R."/>
            <person name="Narihiro T."/>
            <person name="Kuroda K."/>
            <person name="Liu W.-T."/>
        </authorList>
    </citation>
    <scope>NUCLEOTIDE SEQUENCE</scope>
    <source>
        <strain evidence="1">ADurb.Bin280</strain>
    </source>
</reference>
<name>A0A1V5SD10_9BACT</name>
<protein>
    <recommendedName>
        <fullName evidence="2">Chromosome partition protein Smc</fullName>
    </recommendedName>
</protein>
<proteinExistence type="predicted"/>
<organism evidence="1">
    <name type="scientific">candidate division WS2 bacterium ADurb.Bin280</name>
    <dbReference type="NCBI Taxonomy" id="1852829"/>
    <lineage>
        <taxon>Bacteria</taxon>
        <taxon>candidate division WS2</taxon>
    </lineage>
</organism>
<evidence type="ECO:0000313" key="1">
    <source>
        <dbReference type="EMBL" id="OQA52091.1"/>
    </source>
</evidence>
<gene>
    <name evidence="1" type="ORF">BWY43_00654</name>
</gene>
<comment type="caution">
    <text evidence="1">The sequence shown here is derived from an EMBL/GenBank/DDBJ whole genome shotgun (WGS) entry which is preliminary data.</text>
</comment>
<dbReference type="AlphaFoldDB" id="A0A1V5SD10"/>
<evidence type="ECO:0008006" key="2">
    <source>
        <dbReference type="Google" id="ProtNLM"/>
    </source>
</evidence>
<accession>A0A1V5SD10</accession>